<protein>
    <submittedName>
        <fullName evidence="1">(rape) hypothetical protein</fullName>
    </submittedName>
</protein>
<organism evidence="1">
    <name type="scientific">Brassica napus</name>
    <name type="common">Rape</name>
    <dbReference type="NCBI Taxonomy" id="3708"/>
    <lineage>
        <taxon>Eukaryota</taxon>
        <taxon>Viridiplantae</taxon>
        <taxon>Streptophyta</taxon>
        <taxon>Embryophyta</taxon>
        <taxon>Tracheophyta</taxon>
        <taxon>Spermatophyta</taxon>
        <taxon>Magnoliopsida</taxon>
        <taxon>eudicotyledons</taxon>
        <taxon>Gunneridae</taxon>
        <taxon>Pentapetalae</taxon>
        <taxon>rosids</taxon>
        <taxon>malvids</taxon>
        <taxon>Brassicales</taxon>
        <taxon>Brassicaceae</taxon>
        <taxon>Brassiceae</taxon>
        <taxon>Brassica</taxon>
    </lineage>
</organism>
<proteinExistence type="predicted"/>
<accession>A0A816K6B6</accession>
<dbReference type="EMBL" id="HG994366">
    <property type="protein sequence ID" value="CAF1899080.1"/>
    <property type="molecule type" value="Genomic_DNA"/>
</dbReference>
<gene>
    <name evidence="1" type="ORF">DARMORV10_C02P20010.1</name>
</gene>
<dbReference type="Proteomes" id="UP001295469">
    <property type="component" value="Chromosome C02"/>
</dbReference>
<name>A0A816K6B6_BRANA</name>
<dbReference type="PANTHER" id="PTHR47212:SF16">
    <property type="entry name" value="DUF4378 DOMAIN-CONTAINING PROTEIN"/>
    <property type="match status" value="1"/>
</dbReference>
<dbReference type="PANTHER" id="PTHR47212">
    <property type="entry name" value="ADHESIN-LIKE PROTEIN, PUTATIVE (DUF3741)-RELATED"/>
    <property type="match status" value="1"/>
</dbReference>
<dbReference type="OrthoDB" id="952876at2759"/>
<sequence>MNLLEKDSVHRFVKKVLEASRLNWTNIMARCNEETSLLNEFSHGDHNKGKLLLVLDYTDESLQEIYLRDIIKFWPFLRVIINLPSSSFREDLIHETLRRFDWGLLCCDTPRTLDQIIVTDVVKPSYLWSGFGGEAEGGSSQVQIASEKVKKARNA</sequence>
<reference evidence="1" key="1">
    <citation type="submission" date="2021-01" db="EMBL/GenBank/DDBJ databases">
        <authorList>
            <consortium name="Genoscope - CEA"/>
            <person name="William W."/>
        </authorList>
    </citation>
    <scope>NUCLEOTIDE SEQUENCE</scope>
</reference>
<evidence type="ECO:0000313" key="1">
    <source>
        <dbReference type="EMBL" id="CAF1899080.1"/>
    </source>
</evidence>
<dbReference type="AlphaFoldDB" id="A0A816K6B6"/>